<dbReference type="EMBL" id="AXCR01000007">
    <property type="protein sequence ID" value="KJR85150.1"/>
    <property type="molecule type" value="Genomic_DNA"/>
</dbReference>
<dbReference type="KEGG" id="ssck:SPSK_10053"/>
<dbReference type="VEuPathDB" id="FungiDB:SPSK_10053"/>
<feature type="compositionally biased region" description="Basic and acidic residues" evidence="1">
    <location>
        <begin position="57"/>
        <end position="66"/>
    </location>
</feature>
<comment type="caution">
    <text evidence="2">The sequence shown here is derived from an EMBL/GenBank/DDBJ whole genome shotgun (WGS) entry which is preliminary data.</text>
</comment>
<evidence type="ECO:0000313" key="2">
    <source>
        <dbReference type="EMBL" id="KJR85150.1"/>
    </source>
</evidence>
<dbReference type="AlphaFoldDB" id="A0A0F2M8K1"/>
<dbReference type="Proteomes" id="UP000033710">
    <property type="component" value="Unassembled WGS sequence"/>
</dbReference>
<reference evidence="2 3" key="2">
    <citation type="journal article" date="2015" name="Eukaryot. Cell">
        <title>Asexual propagation of a virulent clone complex in a human and feline outbreak of sporotrichosis.</title>
        <authorList>
            <person name="Teixeira Mde M."/>
            <person name="Rodrigues A.M."/>
            <person name="Tsui C.K."/>
            <person name="de Almeida L.G."/>
            <person name="Van Diepeningen A.D."/>
            <person name="van den Ende B.G."/>
            <person name="Fernandes G.F."/>
            <person name="Kano R."/>
            <person name="Hamelin R.C."/>
            <person name="Lopes-Bezerra L.M."/>
            <person name="Vasconcelos A.T."/>
            <person name="de Hoog S."/>
            <person name="de Camargo Z.P."/>
            <person name="Felipe M.S."/>
        </authorList>
    </citation>
    <scope>NUCLEOTIDE SEQUENCE [LARGE SCALE GENOMIC DNA]</scope>
    <source>
        <strain evidence="2 3">1099-18</strain>
    </source>
</reference>
<dbReference type="RefSeq" id="XP_016587826.1">
    <property type="nucleotide sequence ID" value="XM_016736613.1"/>
</dbReference>
<feature type="region of interest" description="Disordered" evidence="1">
    <location>
        <begin position="15"/>
        <end position="72"/>
    </location>
</feature>
<protein>
    <submittedName>
        <fullName evidence="2">Uncharacterized protein</fullName>
    </submittedName>
</protein>
<evidence type="ECO:0000313" key="3">
    <source>
        <dbReference type="Proteomes" id="UP000033710"/>
    </source>
</evidence>
<sequence length="118" mass="12908">MLYAVTLALVLHQRSPHSPLPNCGPPQNPRLQHPQKTCRHRNTAPSRSIKANQSANEDPKKPDGRQGRLGMENTLARGVAFLVEHGDEAASPIWLLDSDSDSDSDSDLVPIESRLDPA</sequence>
<accession>A0A0F2M8K1</accession>
<organism evidence="2 3">
    <name type="scientific">Sporothrix schenckii 1099-18</name>
    <dbReference type="NCBI Taxonomy" id="1397361"/>
    <lineage>
        <taxon>Eukaryota</taxon>
        <taxon>Fungi</taxon>
        <taxon>Dikarya</taxon>
        <taxon>Ascomycota</taxon>
        <taxon>Pezizomycotina</taxon>
        <taxon>Sordariomycetes</taxon>
        <taxon>Sordariomycetidae</taxon>
        <taxon>Ophiostomatales</taxon>
        <taxon>Ophiostomataceae</taxon>
        <taxon>Sporothrix</taxon>
    </lineage>
</organism>
<evidence type="ECO:0000256" key="1">
    <source>
        <dbReference type="SAM" id="MobiDB-lite"/>
    </source>
</evidence>
<dbReference type="GeneID" id="27671890"/>
<proteinExistence type="predicted"/>
<name>A0A0F2M8K1_SPOSC</name>
<feature type="compositionally biased region" description="Polar residues" evidence="1">
    <location>
        <begin position="43"/>
        <end position="56"/>
    </location>
</feature>
<reference evidence="2 3" key="1">
    <citation type="journal article" date="2014" name="BMC Genomics">
        <title>Comparative genomics of the major fungal agents of human and animal Sporotrichosis: Sporothrix schenckii and Sporothrix brasiliensis.</title>
        <authorList>
            <person name="Teixeira M.M."/>
            <person name="de Almeida L.G."/>
            <person name="Kubitschek-Barreira P."/>
            <person name="Alves F.L."/>
            <person name="Kioshima E.S."/>
            <person name="Abadio A.K."/>
            <person name="Fernandes L."/>
            <person name="Derengowski L.S."/>
            <person name="Ferreira K.S."/>
            <person name="Souza R.C."/>
            <person name="Ruiz J.C."/>
            <person name="de Andrade N.C."/>
            <person name="Paes H.C."/>
            <person name="Nicola A.M."/>
            <person name="Albuquerque P."/>
            <person name="Gerber A.L."/>
            <person name="Martins V.P."/>
            <person name="Peconick L.D."/>
            <person name="Neto A.V."/>
            <person name="Chaucanez C.B."/>
            <person name="Silva P.A."/>
            <person name="Cunha O.L."/>
            <person name="de Oliveira F.F."/>
            <person name="dos Santos T.C."/>
            <person name="Barros A.L."/>
            <person name="Soares M.A."/>
            <person name="de Oliveira L.M."/>
            <person name="Marini M.M."/>
            <person name="Villalobos-Duno H."/>
            <person name="Cunha M.M."/>
            <person name="de Hoog S."/>
            <person name="da Silveira J.F."/>
            <person name="Henrissat B."/>
            <person name="Nino-Vega G.A."/>
            <person name="Cisalpino P.S."/>
            <person name="Mora-Montes H.M."/>
            <person name="Almeida S.R."/>
            <person name="Stajich J.E."/>
            <person name="Lopes-Bezerra L.M."/>
            <person name="Vasconcelos A.T."/>
            <person name="Felipe M.S."/>
        </authorList>
    </citation>
    <scope>NUCLEOTIDE SEQUENCE [LARGE SCALE GENOMIC DNA]</scope>
    <source>
        <strain evidence="2 3">1099-18</strain>
    </source>
</reference>
<feature type="compositionally biased region" description="Pro residues" evidence="1">
    <location>
        <begin position="18"/>
        <end position="28"/>
    </location>
</feature>
<feature type="region of interest" description="Disordered" evidence="1">
    <location>
        <begin position="94"/>
        <end position="118"/>
    </location>
</feature>
<gene>
    <name evidence="2" type="ORF">SPSK_10053</name>
</gene>